<keyword evidence="6 7" id="KW-0472">Membrane</keyword>
<keyword evidence="4 7" id="KW-0812">Transmembrane</keyword>
<dbReference type="InterPro" id="IPR051393">
    <property type="entry name" value="ABC_transporter_permease"/>
</dbReference>
<keyword evidence="10" id="KW-1185">Reference proteome</keyword>
<proteinExistence type="inferred from homology"/>
<dbReference type="GO" id="GO:0055085">
    <property type="term" value="P:transmembrane transport"/>
    <property type="evidence" value="ECO:0007669"/>
    <property type="project" value="InterPro"/>
</dbReference>
<dbReference type="Pfam" id="PF00528">
    <property type="entry name" value="BPD_transp_1"/>
    <property type="match status" value="1"/>
</dbReference>
<evidence type="ECO:0000256" key="5">
    <source>
        <dbReference type="ARBA" id="ARBA00022989"/>
    </source>
</evidence>
<feature type="transmembrane region" description="Helical" evidence="7">
    <location>
        <begin position="105"/>
        <end position="129"/>
    </location>
</feature>
<comment type="subcellular location">
    <subcellularLocation>
        <location evidence="1 7">Cell membrane</location>
        <topology evidence="1 7">Multi-pass membrane protein</topology>
    </subcellularLocation>
</comment>
<accession>A0A7T7XKV1</accession>
<keyword evidence="2 7" id="KW-0813">Transport</keyword>
<dbReference type="PROSITE" id="PS50928">
    <property type="entry name" value="ABC_TM1"/>
    <property type="match status" value="1"/>
</dbReference>
<name>A0A7T7XKV1_9SPIR</name>
<dbReference type="InterPro" id="IPR035906">
    <property type="entry name" value="MetI-like_sf"/>
</dbReference>
<dbReference type="RefSeq" id="WP_215625433.1">
    <property type="nucleotide sequence ID" value="NZ_CP067089.2"/>
</dbReference>
<feature type="transmembrane region" description="Helical" evidence="7">
    <location>
        <begin position="20"/>
        <end position="42"/>
    </location>
</feature>
<dbReference type="EMBL" id="CP067089">
    <property type="protein sequence ID" value="QQO08127.1"/>
    <property type="molecule type" value="Genomic_DNA"/>
</dbReference>
<evidence type="ECO:0000256" key="3">
    <source>
        <dbReference type="ARBA" id="ARBA00022475"/>
    </source>
</evidence>
<evidence type="ECO:0000313" key="9">
    <source>
        <dbReference type="EMBL" id="QQO08127.1"/>
    </source>
</evidence>
<evidence type="ECO:0000256" key="1">
    <source>
        <dbReference type="ARBA" id="ARBA00004651"/>
    </source>
</evidence>
<dbReference type="InterPro" id="IPR000515">
    <property type="entry name" value="MetI-like"/>
</dbReference>
<evidence type="ECO:0000256" key="6">
    <source>
        <dbReference type="ARBA" id="ARBA00023136"/>
    </source>
</evidence>
<evidence type="ECO:0000256" key="2">
    <source>
        <dbReference type="ARBA" id="ARBA00022448"/>
    </source>
</evidence>
<keyword evidence="3" id="KW-1003">Cell membrane</keyword>
<keyword evidence="5 7" id="KW-1133">Transmembrane helix</keyword>
<comment type="similarity">
    <text evidence="7">Belongs to the binding-protein-dependent transport system permease family.</text>
</comment>
<dbReference type="SUPFAM" id="SSF161098">
    <property type="entry name" value="MetI-like"/>
    <property type="match status" value="1"/>
</dbReference>
<gene>
    <name evidence="9" type="ORF">JFL75_14415</name>
</gene>
<dbReference type="GO" id="GO:0005886">
    <property type="term" value="C:plasma membrane"/>
    <property type="evidence" value="ECO:0007669"/>
    <property type="project" value="UniProtKB-SubCell"/>
</dbReference>
<evidence type="ECO:0000259" key="8">
    <source>
        <dbReference type="PROSITE" id="PS50928"/>
    </source>
</evidence>
<evidence type="ECO:0000313" key="10">
    <source>
        <dbReference type="Proteomes" id="UP000595917"/>
    </source>
</evidence>
<dbReference type="AlphaFoldDB" id="A0A7T7XKV1"/>
<dbReference type="KEGG" id="bhc:JFL75_14415"/>
<feature type="transmembrane region" description="Helical" evidence="7">
    <location>
        <begin position="71"/>
        <end position="93"/>
    </location>
</feature>
<dbReference type="PANTHER" id="PTHR30193">
    <property type="entry name" value="ABC TRANSPORTER PERMEASE PROTEIN"/>
    <property type="match status" value="1"/>
</dbReference>
<feature type="domain" description="ABC transmembrane type-1" evidence="8">
    <location>
        <begin position="67"/>
        <end position="289"/>
    </location>
</feature>
<evidence type="ECO:0000256" key="4">
    <source>
        <dbReference type="ARBA" id="ARBA00022692"/>
    </source>
</evidence>
<dbReference type="Proteomes" id="UP000595917">
    <property type="component" value="Chromosome"/>
</dbReference>
<feature type="transmembrane region" description="Helical" evidence="7">
    <location>
        <begin position="268"/>
        <end position="290"/>
    </location>
</feature>
<dbReference type="CDD" id="cd06261">
    <property type="entry name" value="TM_PBP2"/>
    <property type="match status" value="1"/>
</dbReference>
<protein>
    <submittedName>
        <fullName evidence="9">Sugar ABC transporter permease</fullName>
    </submittedName>
</protein>
<reference evidence="9" key="1">
    <citation type="submission" date="2021-01" db="EMBL/GenBank/DDBJ databases">
        <title>Description of Breznakiella homolactica.</title>
        <authorList>
            <person name="Song Y."/>
            <person name="Brune A."/>
        </authorList>
    </citation>
    <scope>NUCLEOTIDE SEQUENCE</scope>
    <source>
        <strain evidence="9">RmG30</strain>
    </source>
</reference>
<organism evidence="9 10">
    <name type="scientific">Breznakiella homolactica</name>
    <dbReference type="NCBI Taxonomy" id="2798577"/>
    <lineage>
        <taxon>Bacteria</taxon>
        <taxon>Pseudomonadati</taxon>
        <taxon>Spirochaetota</taxon>
        <taxon>Spirochaetia</taxon>
        <taxon>Spirochaetales</taxon>
        <taxon>Breznakiellaceae</taxon>
        <taxon>Breznakiella</taxon>
    </lineage>
</organism>
<dbReference type="PANTHER" id="PTHR30193:SF37">
    <property type="entry name" value="INNER MEMBRANE ABC TRANSPORTER PERMEASE PROTEIN YCJO"/>
    <property type="match status" value="1"/>
</dbReference>
<dbReference type="Gene3D" id="1.10.3720.10">
    <property type="entry name" value="MetI-like"/>
    <property type="match status" value="1"/>
</dbReference>
<sequence>MITGKSKIARTLRVQWSWYVFILVAILGTIVFNFIPIIVNIIESLKNSSGRYIGLVNYKILFMDPLFRISIVNVVYMGILTLILNIPLAFLFANMLNRITKGKNIFKVSFLLPMIMSIVSVALIFKFIFSADPNGLMNIVLRSLGFQPLKWFSSPQTARETVVIMNTWKNLGYNVILFFAGLQNIPAELYEAASIDGGNEYHKLRYITLPSSRNTFIFVYITTTINVLKKFSDVYAISGQYGDPGNSLLTVILYIYRKSFATTTHTDVGVGSAASVVLLIIILIITAINLRVSEKKE</sequence>
<evidence type="ECO:0000256" key="7">
    <source>
        <dbReference type="RuleBase" id="RU363032"/>
    </source>
</evidence>